<evidence type="ECO:0000256" key="1">
    <source>
        <dbReference type="SAM" id="MobiDB-lite"/>
    </source>
</evidence>
<dbReference type="EMBL" id="HACG01011276">
    <property type="protein sequence ID" value="CEK58141.1"/>
    <property type="molecule type" value="Transcribed_RNA"/>
</dbReference>
<dbReference type="AlphaFoldDB" id="A0A0B6YQT1"/>
<reference evidence="2" key="1">
    <citation type="submission" date="2014-12" db="EMBL/GenBank/DDBJ databases">
        <title>Insight into the proteome of Arion vulgaris.</title>
        <authorList>
            <person name="Aradska J."/>
            <person name="Bulat T."/>
            <person name="Smidak R."/>
            <person name="Sarate P."/>
            <person name="Gangsoo J."/>
            <person name="Sialana F."/>
            <person name="Bilban M."/>
            <person name="Lubec G."/>
        </authorList>
    </citation>
    <scope>NUCLEOTIDE SEQUENCE</scope>
    <source>
        <tissue evidence="2">Skin</tissue>
    </source>
</reference>
<proteinExistence type="predicted"/>
<name>A0A0B6YQT1_9EUPU</name>
<protein>
    <submittedName>
        <fullName evidence="2">Uncharacterized protein</fullName>
    </submittedName>
</protein>
<organism evidence="2">
    <name type="scientific">Arion vulgaris</name>
    <dbReference type="NCBI Taxonomy" id="1028688"/>
    <lineage>
        <taxon>Eukaryota</taxon>
        <taxon>Metazoa</taxon>
        <taxon>Spiralia</taxon>
        <taxon>Lophotrochozoa</taxon>
        <taxon>Mollusca</taxon>
        <taxon>Gastropoda</taxon>
        <taxon>Heterobranchia</taxon>
        <taxon>Euthyneura</taxon>
        <taxon>Panpulmonata</taxon>
        <taxon>Eupulmonata</taxon>
        <taxon>Stylommatophora</taxon>
        <taxon>Helicina</taxon>
        <taxon>Arionoidea</taxon>
        <taxon>Arionidae</taxon>
        <taxon>Arion</taxon>
    </lineage>
</organism>
<feature type="compositionally biased region" description="Basic and acidic residues" evidence="1">
    <location>
        <begin position="56"/>
        <end position="65"/>
    </location>
</feature>
<accession>A0A0B6YQT1</accession>
<sequence>LKLEHTYTNILPSSSVTQSTSGKIRLSQMELPPPSSNIVLVKKETNNNNTKKRDSHRFESELKEEMFDEEESDSASSQCQRRYSTADQDSMKADLEHERLKHLETKYAQNNEETLQMNISDSGRQ</sequence>
<feature type="non-terminal residue" evidence="2">
    <location>
        <position position="1"/>
    </location>
</feature>
<feature type="compositionally biased region" description="Polar residues" evidence="1">
    <location>
        <begin position="74"/>
        <end position="88"/>
    </location>
</feature>
<feature type="region of interest" description="Disordered" evidence="1">
    <location>
        <begin position="14"/>
        <end position="94"/>
    </location>
</feature>
<feature type="non-terminal residue" evidence="2">
    <location>
        <position position="125"/>
    </location>
</feature>
<evidence type="ECO:0000313" key="2">
    <source>
        <dbReference type="EMBL" id="CEK58141.1"/>
    </source>
</evidence>
<gene>
    <name evidence="2" type="primary">ORF32125</name>
</gene>